<gene>
    <name evidence="1" type="ORF">G0U57_011662</name>
</gene>
<evidence type="ECO:0000313" key="2">
    <source>
        <dbReference type="Proteomes" id="UP000765507"/>
    </source>
</evidence>
<dbReference type="EMBL" id="JAHGAV010000309">
    <property type="protein sequence ID" value="KAG6926624.1"/>
    <property type="molecule type" value="Genomic_DNA"/>
</dbReference>
<keyword evidence="2" id="KW-1185">Reference proteome</keyword>
<sequence length="35" mass="4146">MTDSSMVEHMTRLKLKLLEKKLENERESLENVESP</sequence>
<reference evidence="1 2" key="1">
    <citation type="journal article" date="2020" name="G3 (Bethesda)">
        <title>Draft Genome of the Common Snapping Turtle, Chelydra serpentina, a Model for Phenotypic Plasticity in Reptiles.</title>
        <authorList>
            <person name="Das D."/>
            <person name="Singh S.K."/>
            <person name="Bierstedt J."/>
            <person name="Erickson A."/>
            <person name="Galli G.L.J."/>
            <person name="Crossley D.A. 2nd"/>
            <person name="Rhen T."/>
        </authorList>
    </citation>
    <scope>NUCLEOTIDE SEQUENCE [LARGE SCALE GENOMIC DNA]</scope>
    <source>
        <strain evidence="1">KW</strain>
    </source>
</reference>
<dbReference type="Proteomes" id="UP000765507">
    <property type="component" value="Unassembled WGS sequence"/>
</dbReference>
<name>A0A8T1SDE0_CHESE</name>
<accession>A0A8T1SDE0</accession>
<organism evidence="1 2">
    <name type="scientific">Chelydra serpentina</name>
    <name type="common">Snapping turtle</name>
    <name type="synonym">Testudo serpentina</name>
    <dbReference type="NCBI Taxonomy" id="8475"/>
    <lineage>
        <taxon>Eukaryota</taxon>
        <taxon>Metazoa</taxon>
        <taxon>Chordata</taxon>
        <taxon>Craniata</taxon>
        <taxon>Vertebrata</taxon>
        <taxon>Euteleostomi</taxon>
        <taxon>Archelosauria</taxon>
        <taxon>Testudinata</taxon>
        <taxon>Testudines</taxon>
        <taxon>Cryptodira</taxon>
        <taxon>Durocryptodira</taxon>
        <taxon>Americhelydia</taxon>
        <taxon>Chelydroidea</taxon>
        <taxon>Chelydridae</taxon>
        <taxon>Chelydra</taxon>
    </lineage>
</organism>
<dbReference type="AlphaFoldDB" id="A0A8T1SDE0"/>
<comment type="caution">
    <text evidence="1">The sequence shown here is derived from an EMBL/GenBank/DDBJ whole genome shotgun (WGS) entry which is preliminary data.</text>
</comment>
<feature type="non-terminal residue" evidence="1">
    <location>
        <position position="35"/>
    </location>
</feature>
<proteinExistence type="predicted"/>
<evidence type="ECO:0000313" key="1">
    <source>
        <dbReference type="EMBL" id="KAG6926624.1"/>
    </source>
</evidence>
<protein>
    <submittedName>
        <fullName evidence="1">Uncharacterized protein</fullName>
    </submittedName>
</protein>